<accession>A0ABR9KUC0</accession>
<proteinExistence type="predicted"/>
<name>A0ABR9KUC0_9ACTN</name>
<dbReference type="RefSeq" id="WP_192779788.1">
    <property type="nucleotide sequence ID" value="NZ_BAAASY010000016.1"/>
</dbReference>
<reference evidence="1 2" key="1">
    <citation type="submission" date="2020-10" db="EMBL/GenBank/DDBJ databases">
        <title>Sequencing the genomes of 1000 actinobacteria strains.</title>
        <authorList>
            <person name="Klenk H.-P."/>
        </authorList>
    </citation>
    <scope>NUCLEOTIDE SEQUENCE [LARGE SCALE GENOMIC DNA]</scope>
    <source>
        <strain evidence="1 2">DSM 43748</strain>
    </source>
</reference>
<sequence>MAAAGFDPSIGKNGLLKMANPMAPYRLLTIALAAGAGSMILLRIYAGVTAPEIPPDQLRKAAEIFRKLADDLDGGAKPEGGIADLADKAAASVWEHNGGAAVDAFKKLYTERIALFPPAFAKDCRVIATGCDAYAALVEEVRKRLAEIDDAIMQVLWVVAFQPLTTALYAVAKAWAALQIARLAKLAQALKSLFALKAVQILRMAFPTYLLTTINYALIDGAAYAAGSVTASATSKAAWGVPVGGVKENAEDFGVIVGANTGYIVGYDLAKLGLPGPASRGSELTARLMGSAYGYTPTENVIKGEEELAATPEQWASKLEGHGLRALIFPPGWRFVR</sequence>
<evidence type="ECO:0000313" key="2">
    <source>
        <dbReference type="Proteomes" id="UP000661607"/>
    </source>
</evidence>
<gene>
    <name evidence="1" type="ORF">H4W81_008390</name>
</gene>
<evidence type="ECO:0000313" key="1">
    <source>
        <dbReference type="EMBL" id="MBE1565611.1"/>
    </source>
</evidence>
<dbReference type="EMBL" id="JADBEF010000001">
    <property type="protein sequence ID" value="MBE1565611.1"/>
    <property type="molecule type" value="Genomic_DNA"/>
</dbReference>
<organism evidence="1 2">
    <name type="scientific">Nonomuraea africana</name>
    <dbReference type="NCBI Taxonomy" id="46171"/>
    <lineage>
        <taxon>Bacteria</taxon>
        <taxon>Bacillati</taxon>
        <taxon>Actinomycetota</taxon>
        <taxon>Actinomycetes</taxon>
        <taxon>Streptosporangiales</taxon>
        <taxon>Streptosporangiaceae</taxon>
        <taxon>Nonomuraea</taxon>
    </lineage>
</organism>
<comment type="caution">
    <text evidence="1">The sequence shown here is derived from an EMBL/GenBank/DDBJ whole genome shotgun (WGS) entry which is preliminary data.</text>
</comment>
<dbReference type="Proteomes" id="UP000661607">
    <property type="component" value="Unassembled WGS sequence"/>
</dbReference>
<protein>
    <submittedName>
        <fullName evidence="1">Uncharacterized protein</fullName>
    </submittedName>
</protein>
<keyword evidence="2" id="KW-1185">Reference proteome</keyword>